<dbReference type="EMBL" id="JAAGLQ010000699">
    <property type="protein sequence ID" value="NEA20323.1"/>
    <property type="molecule type" value="Genomic_DNA"/>
</dbReference>
<dbReference type="AlphaFoldDB" id="A0A6N9UDW3"/>
<dbReference type="RefSeq" id="WP_164350102.1">
    <property type="nucleotide sequence ID" value="NZ_JAAGLQ010000699.1"/>
</dbReference>
<name>A0A6N9UDW3_STRHA</name>
<protein>
    <submittedName>
        <fullName evidence="1">Uncharacterized protein</fullName>
    </submittedName>
</protein>
<sequence>MNQCTAFVLLSPPPHLVALLEDPEPGYVLCELGEGHDADHATLLWDLDGDSGGVWARWGEQRARLVPFAWCGNVDGGGNACELFAEHPAGHSWDVIDPTNAVLWELAAKGHPHLSPEGDGPEV</sequence>
<gene>
    <name evidence="1" type="ORF">G3I29_33720</name>
</gene>
<evidence type="ECO:0000313" key="1">
    <source>
        <dbReference type="EMBL" id="NEA20323.1"/>
    </source>
</evidence>
<organism evidence="1 2">
    <name type="scientific">Streptomyces halstedii</name>
    <dbReference type="NCBI Taxonomy" id="1944"/>
    <lineage>
        <taxon>Bacteria</taxon>
        <taxon>Bacillati</taxon>
        <taxon>Actinomycetota</taxon>
        <taxon>Actinomycetes</taxon>
        <taxon>Kitasatosporales</taxon>
        <taxon>Streptomycetaceae</taxon>
        <taxon>Streptomyces</taxon>
    </lineage>
</organism>
<proteinExistence type="predicted"/>
<comment type="caution">
    <text evidence="1">The sequence shown here is derived from an EMBL/GenBank/DDBJ whole genome shotgun (WGS) entry which is preliminary data.</text>
</comment>
<reference evidence="1 2" key="1">
    <citation type="submission" date="2020-01" db="EMBL/GenBank/DDBJ databases">
        <title>Insect and environment-associated Actinomycetes.</title>
        <authorList>
            <person name="Currrie C."/>
            <person name="Chevrette M."/>
            <person name="Carlson C."/>
            <person name="Stubbendieck R."/>
            <person name="Wendt-Pienkowski E."/>
        </authorList>
    </citation>
    <scope>NUCLEOTIDE SEQUENCE [LARGE SCALE GENOMIC DNA]</scope>
    <source>
        <strain evidence="1 2">SID11342</strain>
    </source>
</reference>
<accession>A0A6N9UDW3</accession>
<evidence type="ECO:0000313" key="2">
    <source>
        <dbReference type="Proteomes" id="UP000471293"/>
    </source>
</evidence>
<dbReference type="Proteomes" id="UP000471293">
    <property type="component" value="Unassembled WGS sequence"/>
</dbReference>